<evidence type="ECO:0000313" key="2">
    <source>
        <dbReference type="Proteomes" id="UP001165960"/>
    </source>
</evidence>
<keyword evidence="2" id="KW-1185">Reference proteome</keyword>
<sequence length="176" mass="19005">MSLDKNIQTFLQEQIECTTQAIDAVECFEANFNSFCDKSQSVAGSGLTPLAAQDSFDKVLEALETFEEALYGYGLSSLTFPLLNPILEQGGSSNDLGLLVTTLDNRIGQARIVRSKLSDVHKKKLQGSRAALDAFSKSYATRPSQEADSSPNEVSNLAVLLSTVDTNSNQDSDDSL</sequence>
<gene>
    <name evidence="1" type="ORF">DSO57_1023492</name>
</gene>
<reference evidence="1" key="1">
    <citation type="submission" date="2022-04" db="EMBL/GenBank/DDBJ databases">
        <title>Genome of the entomopathogenic fungus Entomophthora muscae.</title>
        <authorList>
            <person name="Elya C."/>
            <person name="Lovett B.R."/>
            <person name="Lee E."/>
            <person name="Macias A.M."/>
            <person name="Hajek A.E."/>
            <person name="De Bivort B.L."/>
            <person name="Kasson M.T."/>
            <person name="De Fine Licht H.H."/>
            <person name="Stajich J.E."/>
        </authorList>
    </citation>
    <scope>NUCLEOTIDE SEQUENCE</scope>
    <source>
        <strain evidence="1">Berkeley</strain>
    </source>
</reference>
<evidence type="ECO:0000313" key="1">
    <source>
        <dbReference type="EMBL" id="KAJ9080568.1"/>
    </source>
</evidence>
<comment type="caution">
    <text evidence="1">The sequence shown here is derived from an EMBL/GenBank/DDBJ whole genome shotgun (WGS) entry which is preliminary data.</text>
</comment>
<dbReference type="Proteomes" id="UP001165960">
    <property type="component" value="Unassembled WGS sequence"/>
</dbReference>
<dbReference type="EMBL" id="QTSX02001543">
    <property type="protein sequence ID" value="KAJ9080568.1"/>
    <property type="molecule type" value="Genomic_DNA"/>
</dbReference>
<name>A0ACC2U159_9FUNG</name>
<proteinExistence type="predicted"/>
<protein>
    <submittedName>
        <fullName evidence="1">Uncharacterized protein</fullName>
    </submittedName>
</protein>
<organism evidence="1 2">
    <name type="scientific">Entomophthora muscae</name>
    <dbReference type="NCBI Taxonomy" id="34485"/>
    <lineage>
        <taxon>Eukaryota</taxon>
        <taxon>Fungi</taxon>
        <taxon>Fungi incertae sedis</taxon>
        <taxon>Zoopagomycota</taxon>
        <taxon>Entomophthoromycotina</taxon>
        <taxon>Entomophthoromycetes</taxon>
        <taxon>Entomophthorales</taxon>
        <taxon>Entomophthoraceae</taxon>
        <taxon>Entomophthora</taxon>
    </lineage>
</organism>
<accession>A0ACC2U159</accession>